<protein>
    <recommendedName>
        <fullName evidence="4">DUF4198 domain-containing protein</fullName>
    </recommendedName>
</protein>
<keyword evidence="3" id="KW-1185">Reference proteome</keyword>
<name>A0A7U7EMI6_9GAMM</name>
<comment type="caution">
    <text evidence="2">The sequence shown here is derived from an EMBL/GenBank/DDBJ whole genome shotgun (WGS) entry which is preliminary data.</text>
</comment>
<dbReference type="AlphaFoldDB" id="A0A7U7EMI6"/>
<proteinExistence type="predicted"/>
<dbReference type="InterPro" id="IPR019613">
    <property type="entry name" value="DUF4198"/>
</dbReference>
<evidence type="ECO:0008006" key="4">
    <source>
        <dbReference type="Google" id="ProtNLM"/>
    </source>
</evidence>
<dbReference type="Pfam" id="PF10670">
    <property type="entry name" value="DUF4198"/>
    <property type="match status" value="1"/>
</dbReference>
<feature type="chain" id="PRO_5031075041" description="DUF4198 domain-containing protein" evidence="1">
    <location>
        <begin position="21"/>
        <end position="206"/>
    </location>
</feature>
<dbReference type="Proteomes" id="UP000583387">
    <property type="component" value="Unassembled WGS sequence"/>
</dbReference>
<dbReference type="RefSeq" id="WP_210768841.1">
    <property type="nucleotide sequence ID" value="NZ_CAJFCI010000040.1"/>
</dbReference>
<evidence type="ECO:0000256" key="1">
    <source>
        <dbReference type="SAM" id="SignalP"/>
    </source>
</evidence>
<sequence length="206" mass="22513">MLRTSALTIALLSFSGLAHAHFAWLERGQDGATQAYFGEWADDLRETQEGPLKILASAKVTQNGKPLEATRHDDHFAFASQGDADVRLEQVFVRNDTRVLFNAKSGRQETQGASPLELVPTQTGGDTFTLLFEGKPLGETEVVVFGPPKWSKTLRTDAKGQVQVPTPWAGQYVIETSHGVEGSGKEGDKPYAKSRYVSTTTFTVNK</sequence>
<reference evidence="2 3" key="1">
    <citation type="submission" date="2020-08" db="EMBL/GenBank/DDBJ databases">
        <authorList>
            <person name="Criscuolo A."/>
        </authorList>
    </citation>
    <scope>NUCLEOTIDE SEQUENCE [LARGE SCALE GENOMIC DNA]</scope>
    <source>
        <strain evidence="2">CIP111764</strain>
    </source>
</reference>
<evidence type="ECO:0000313" key="2">
    <source>
        <dbReference type="EMBL" id="CAD5107768.1"/>
    </source>
</evidence>
<feature type="signal peptide" evidence="1">
    <location>
        <begin position="1"/>
        <end position="20"/>
    </location>
</feature>
<accession>A0A7U7EMI6</accession>
<dbReference type="EMBL" id="CAJFCI010000040">
    <property type="protein sequence ID" value="CAD5107768.1"/>
    <property type="molecule type" value="Genomic_DNA"/>
</dbReference>
<gene>
    <name evidence="2" type="ORF">PSEWESI4_02045</name>
</gene>
<evidence type="ECO:0000313" key="3">
    <source>
        <dbReference type="Proteomes" id="UP000583387"/>
    </source>
</evidence>
<organism evidence="2 3">
    <name type="scientific">Zestomonas carbonaria</name>
    <dbReference type="NCBI Taxonomy" id="2762745"/>
    <lineage>
        <taxon>Bacteria</taxon>
        <taxon>Pseudomonadati</taxon>
        <taxon>Pseudomonadota</taxon>
        <taxon>Gammaproteobacteria</taxon>
        <taxon>Pseudomonadales</taxon>
        <taxon>Pseudomonadaceae</taxon>
        <taxon>Zestomonas</taxon>
    </lineage>
</organism>
<keyword evidence="1" id="KW-0732">Signal</keyword>